<dbReference type="Proteomes" id="UP000004810">
    <property type="component" value="Unassembled WGS sequence"/>
</dbReference>
<proteinExistence type="predicted"/>
<feature type="non-terminal residue" evidence="1">
    <location>
        <position position="69"/>
    </location>
</feature>
<sequence>FNIFIVHVLGISTRGMKYLQFHSRYHPENDKDDVVLQFLANEIHLGKVVAESGTVYGGAGKDLAIIGSR</sequence>
<protein>
    <submittedName>
        <fullName evidence="1">Uncharacterized protein</fullName>
    </submittedName>
</protein>
<gene>
    <name evidence="1" type="ORF">WUBG_19303</name>
</gene>
<evidence type="ECO:0000313" key="2">
    <source>
        <dbReference type="Proteomes" id="UP000004810"/>
    </source>
</evidence>
<reference evidence="2" key="1">
    <citation type="submission" date="2012-08" db="EMBL/GenBank/DDBJ databases">
        <title>The Genome Sequence of Wuchereria bancrofti.</title>
        <authorList>
            <person name="Nutman T.B."/>
            <person name="Fink D.L."/>
            <person name="Russ C."/>
            <person name="Young S."/>
            <person name="Zeng Q."/>
            <person name="Koehrsen M."/>
            <person name="Alvarado L."/>
            <person name="Berlin A."/>
            <person name="Chapman S.B."/>
            <person name="Chen Z."/>
            <person name="Freedman E."/>
            <person name="Gellesch M."/>
            <person name="Goldberg J."/>
            <person name="Griggs A."/>
            <person name="Gujja S."/>
            <person name="Heilman E.R."/>
            <person name="Heiman D."/>
            <person name="Hepburn T."/>
            <person name="Howarth C."/>
            <person name="Jen D."/>
            <person name="Larson L."/>
            <person name="Lewis B."/>
            <person name="Mehta T."/>
            <person name="Park D."/>
            <person name="Pearson M."/>
            <person name="Roberts A."/>
            <person name="Saif S."/>
            <person name="Shea T."/>
            <person name="Shenoy N."/>
            <person name="Sisk P."/>
            <person name="Stolte C."/>
            <person name="Sykes S."/>
            <person name="Walk T."/>
            <person name="White J."/>
            <person name="Yandava C."/>
            <person name="Haas B."/>
            <person name="Henn M.R."/>
            <person name="Nusbaum C."/>
            <person name="Birren B."/>
        </authorList>
    </citation>
    <scope>NUCLEOTIDE SEQUENCE [LARGE SCALE GENOMIC DNA]</scope>
    <source>
        <strain evidence="2">NA</strain>
    </source>
</reference>
<accession>J9DYY9</accession>
<name>J9DYY9_WUCBA</name>
<organism evidence="1 2">
    <name type="scientific">Wuchereria bancrofti</name>
    <dbReference type="NCBI Taxonomy" id="6293"/>
    <lineage>
        <taxon>Eukaryota</taxon>
        <taxon>Metazoa</taxon>
        <taxon>Ecdysozoa</taxon>
        <taxon>Nematoda</taxon>
        <taxon>Chromadorea</taxon>
        <taxon>Rhabditida</taxon>
        <taxon>Spirurina</taxon>
        <taxon>Spiruromorpha</taxon>
        <taxon>Filarioidea</taxon>
        <taxon>Onchocercidae</taxon>
        <taxon>Wuchereria</taxon>
    </lineage>
</organism>
<dbReference type="EMBL" id="ADBV01025647">
    <property type="protein sequence ID" value="EJW69792.1"/>
    <property type="molecule type" value="Genomic_DNA"/>
</dbReference>
<feature type="non-terminal residue" evidence="1">
    <location>
        <position position="1"/>
    </location>
</feature>
<comment type="caution">
    <text evidence="1">The sequence shown here is derived from an EMBL/GenBank/DDBJ whole genome shotgun (WGS) entry which is preliminary data.</text>
</comment>
<dbReference type="AlphaFoldDB" id="J9DYY9"/>
<evidence type="ECO:0000313" key="1">
    <source>
        <dbReference type="EMBL" id="EJW69792.1"/>
    </source>
</evidence>